<evidence type="ECO:0000259" key="17">
    <source>
        <dbReference type="PROSITE" id="PS51068"/>
    </source>
</evidence>
<gene>
    <name evidence="15 18" type="primary">mutM</name>
    <name evidence="15" type="synonym">fpg</name>
    <name evidence="18" type="ORF">R6G71_04300</name>
    <name evidence="19" type="ORF">SAMN05421878_11424</name>
</gene>
<dbReference type="Pfam" id="PF01149">
    <property type="entry name" value="Fapy_DNA_glyco"/>
    <property type="match status" value="2"/>
</dbReference>
<feature type="binding site" evidence="15">
    <location>
        <position position="214"/>
    </location>
    <ligand>
        <name>DNA</name>
        <dbReference type="ChEBI" id="CHEBI:16991"/>
    </ligand>
</feature>
<comment type="function">
    <text evidence="15">Involved in base excision repair of DNA damaged by oxidation or by mutagenic agents. Acts as DNA glycosylase that recognizes and removes damaged bases. Has a preference for oxidized purines, such as 7,8-dihydro-8-oxoguanine (8-oxoG). Has AP (apurinic/apyrimidinic) lyase activity and introduces nicks in the DNA strand. Cleaves the DNA backbone by beta-delta elimination to generate a single-strand break at the site of the removed base with both 3'- and 5'-phosphates.</text>
</comment>
<dbReference type="Proteomes" id="UP000182744">
    <property type="component" value="Unassembled WGS sequence"/>
</dbReference>
<evidence type="ECO:0000256" key="8">
    <source>
        <dbReference type="ARBA" id="ARBA00022833"/>
    </source>
</evidence>
<dbReference type="PROSITE" id="PS51068">
    <property type="entry name" value="FPG_CAT"/>
    <property type="match status" value="1"/>
</dbReference>
<keyword evidence="13 15" id="KW-0326">Glycosidase</keyword>
<evidence type="ECO:0000256" key="12">
    <source>
        <dbReference type="ARBA" id="ARBA00023268"/>
    </source>
</evidence>
<evidence type="ECO:0000256" key="5">
    <source>
        <dbReference type="ARBA" id="ARBA00022763"/>
    </source>
</evidence>
<dbReference type="InterPro" id="IPR020629">
    <property type="entry name" value="FPG_Glyclase"/>
</dbReference>
<dbReference type="PROSITE" id="PS51066">
    <property type="entry name" value="ZF_FPG_2"/>
    <property type="match status" value="1"/>
</dbReference>
<reference evidence="19" key="1">
    <citation type="submission" date="2016-10" db="EMBL/GenBank/DDBJ databases">
        <authorList>
            <person name="de Groot N.N."/>
        </authorList>
    </citation>
    <scope>NUCLEOTIDE SEQUENCE [LARGE SCALE GENOMIC DNA]</scope>
    <source>
        <strain evidence="19">DSM 20639</strain>
    </source>
</reference>
<dbReference type="PANTHER" id="PTHR22993">
    <property type="entry name" value="FORMAMIDOPYRIMIDINE-DNA GLYCOSYLASE"/>
    <property type="match status" value="1"/>
</dbReference>
<dbReference type="Proteomes" id="UP001273799">
    <property type="component" value="Unassembled WGS sequence"/>
</dbReference>
<dbReference type="SMART" id="SM01232">
    <property type="entry name" value="H2TH"/>
    <property type="match status" value="1"/>
</dbReference>
<dbReference type="InterPro" id="IPR015886">
    <property type="entry name" value="H2TH_FPG"/>
</dbReference>
<dbReference type="Gene3D" id="1.10.8.50">
    <property type="match status" value="1"/>
</dbReference>
<dbReference type="CDD" id="cd08966">
    <property type="entry name" value="EcFpg-like_N"/>
    <property type="match status" value="1"/>
</dbReference>
<evidence type="ECO:0000256" key="3">
    <source>
        <dbReference type="ARBA" id="ARBA00011245"/>
    </source>
</evidence>
<dbReference type="PROSITE" id="PS01242">
    <property type="entry name" value="ZF_FPG_1"/>
    <property type="match status" value="1"/>
</dbReference>
<evidence type="ECO:0000256" key="6">
    <source>
        <dbReference type="ARBA" id="ARBA00022771"/>
    </source>
</evidence>
<evidence type="ECO:0000313" key="20">
    <source>
        <dbReference type="Proteomes" id="UP000182744"/>
    </source>
</evidence>
<evidence type="ECO:0000256" key="1">
    <source>
        <dbReference type="ARBA" id="ARBA00001668"/>
    </source>
</evidence>
<protein>
    <recommendedName>
        <fullName evidence="15">Formamidopyrimidine-DNA glycosylase</fullName>
        <shortName evidence="15">Fapy-DNA glycosylase</shortName>
        <ecNumber evidence="15">3.2.2.23</ecNumber>
    </recommendedName>
    <alternativeName>
        <fullName evidence="15">DNA-(apurinic or apyrimidinic site) lyase MutM</fullName>
        <shortName evidence="15">AP lyase MutM</shortName>
        <ecNumber evidence="15">4.2.99.18</ecNumber>
    </alternativeName>
</protein>
<dbReference type="EC" id="4.2.99.18" evidence="15"/>
<feature type="active site" description="Proton donor; for delta-elimination activity" evidence="15">
    <location>
        <position position="324"/>
    </location>
</feature>
<evidence type="ECO:0000256" key="13">
    <source>
        <dbReference type="ARBA" id="ARBA00023295"/>
    </source>
</evidence>
<dbReference type="Gene3D" id="3.20.190.10">
    <property type="entry name" value="MutM-like, N-terminal"/>
    <property type="match status" value="1"/>
</dbReference>
<keyword evidence="6 15" id="KW-0863">Zinc-finger</keyword>
<evidence type="ECO:0000259" key="16">
    <source>
        <dbReference type="PROSITE" id="PS51066"/>
    </source>
</evidence>
<feature type="active site" description="Schiff-base intermediate with DNA" evidence="15">
    <location>
        <position position="2"/>
    </location>
</feature>
<dbReference type="SUPFAM" id="SSF46946">
    <property type="entry name" value="S13-like H2TH domain"/>
    <property type="match status" value="1"/>
</dbReference>
<feature type="binding site" evidence="15">
    <location>
        <position position="158"/>
    </location>
    <ligand>
        <name>DNA</name>
        <dbReference type="ChEBI" id="CHEBI:16991"/>
    </ligand>
</feature>
<dbReference type="SUPFAM" id="SSF81624">
    <property type="entry name" value="N-terminal domain of MutM-like DNA repair proteins"/>
    <property type="match status" value="1"/>
</dbReference>
<comment type="catalytic activity">
    <reaction evidence="1 15">
        <text>Hydrolysis of DNA containing ring-opened 7-methylguanine residues, releasing 2,6-diamino-4-hydroxy-5-(N-methyl)formamidopyrimidine.</text>
        <dbReference type="EC" id="3.2.2.23"/>
    </reaction>
</comment>
<evidence type="ECO:0000313" key="18">
    <source>
        <dbReference type="EMBL" id="MDY5153272.1"/>
    </source>
</evidence>
<sequence>MPELPEVESVRLGLEAHARGHRIARAESFGERVIRRAPHGLAPIIGKRIEAVARRGKFLWFELGDNAAAMPAGAAEAAPAEPAAGSVAAMADTAAAANEVAPTAHAATATVANANGPQALIAHLGMSGQFRIDAAPERHLRARLVLDNGTRLDFVDQRTFGYLQPCALLPTADALPGGQGTTRALLPEPMAHIARDPLDPAFTAEEFAQRLRRKRTAVKTALLDQQLTSGIGNIYADEALHIAGLHPRQQAASLKKSEAHTLFAAVTTVLREALAAGGTSFDELYVHVDGEAGYFQRKLRAYGRAGQPCLECGTTMESIAISGRSSVFCPRCQPLRRRKIR</sequence>
<dbReference type="InterPro" id="IPR000214">
    <property type="entry name" value="Znf_DNA_glyclase/AP_lyase"/>
</dbReference>
<dbReference type="FunFam" id="1.10.8.50:FF:000003">
    <property type="entry name" value="Formamidopyrimidine-DNA glycosylase"/>
    <property type="match status" value="1"/>
</dbReference>
<dbReference type="RefSeq" id="WP_074663397.1">
    <property type="nucleotide sequence ID" value="NZ_FNAU01000014.1"/>
</dbReference>
<dbReference type="SMART" id="SM00898">
    <property type="entry name" value="Fapy_DNA_glyco"/>
    <property type="match status" value="1"/>
</dbReference>
<dbReference type="InterPro" id="IPR010979">
    <property type="entry name" value="Ribosomal_uS13-like_H2TH"/>
</dbReference>
<keyword evidence="4 15" id="KW-0479">Metal-binding</keyword>
<keyword evidence="5 15" id="KW-0227">DNA damage</keyword>
<evidence type="ECO:0000256" key="15">
    <source>
        <dbReference type="HAMAP-Rule" id="MF_00103"/>
    </source>
</evidence>
<feature type="active site" description="Proton donor" evidence="15">
    <location>
        <position position="3"/>
    </location>
</feature>
<feature type="domain" description="Formamidopyrimidine-DNA glycosylase catalytic" evidence="17">
    <location>
        <begin position="2"/>
        <end position="161"/>
    </location>
</feature>
<dbReference type="Pfam" id="PF06831">
    <property type="entry name" value="H2TH"/>
    <property type="match status" value="1"/>
</dbReference>
<dbReference type="GO" id="GO:0003690">
    <property type="term" value="F:double-stranded DNA binding"/>
    <property type="evidence" value="ECO:0007669"/>
    <property type="project" value="UniProtKB-ARBA"/>
</dbReference>
<keyword evidence="10 15" id="KW-0234">DNA repair</keyword>
<feature type="binding site" evidence="15">
    <location>
        <position position="139"/>
    </location>
    <ligand>
        <name>DNA</name>
        <dbReference type="ChEBI" id="CHEBI:16991"/>
    </ligand>
</feature>
<evidence type="ECO:0000256" key="11">
    <source>
        <dbReference type="ARBA" id="ARBA00023239"/>
    </source>
</evidence>
<proteinExistence type="inferred from homology"/>
<name>A0A1G7E111_9ACTO</name>
<keyword evidence="9 15" id="KW-0238">DNA-binding</keyword>
<reference evidence="18" key="3">
    <citation type="submission" date="2023-10" db="EMBL/GenBank/DDBJ databases">
        <title>Whole Genome based description of the genera Actinobaculum and Actinotignum reveals a complex phylogenetic relationship within the species included in the genus Actinotignum.</title>
        <authorList>
            <person name="Jensen C.S."/>
            <person name="Dargis R."/>
            <person name="Kemp M."/>
            <person name="Christensen J.J."/>
        </authorList>
    </citation>
    <scope>NUCLEOTIDE SEQUENCE</scope>
    <source>
        <strain evidence="18">Actinobaculum_suis_CCUG19206T</strain>
    </source>
</reference>
<dbReference type="NCBIfam" id="TIGR00577">
    <property type="entry name" value="fpg"/>
    <property type="match status" value="1"/>
</dbReference>
<dbReference type="GO" id="GO:0006979">
    <property type="term" value="P:response to oxidative stress"/>
    <property type="evidence" value="ECO:0007669"/>
    <property type="project" value="UniProtKB-ARBA"/>
</dbReference>
<feature type="domain" description="FPG-type" evidence="16">
    <location>
        <begin position="300"/>
        <end position="334"/>
    </location>
</feature>
<dbReference type="InterPro" id="IPR012319">
    <property type="entry name" value="FPG_cat"/>
</dbReference>
<reference evidence="20" key="2">
    <citation type="submission" date="2016-10" db="EMBL/GenBank/DDBJ databases">
        <authorList>
            <person name="Varghese N."/>
        </authorList>
    </citation>
    <scope>NUCLEOTIDE SEQUENCE [LARGE SCALE GENOMIC DNA]</scope>
    <source>
        <strain evidence="20">DSM 20639</strain>
    </source>
</reference>
<dbReference type="NCBIfam" id="NF002211">
    <property type="entry name" value="PRK01103.1"/>
    <property type="match status" value="1"/>
</dbReference>
<dbReference type="GO" id="GO:0006284">
    <property type="term" value="P:base-excision repair"/>
    <property type="evidence" value="ECO:0007669"/>
    <property type="project" value="InterPro"/>
</dbReference>
<dbReference type="HAMAP" id="MF_00103">
    <property type="entry name" value="Fapy_DNA_glycosyl"/>
    <property type="match status" value="1"/>
</dbReference>
<comment type="similarity">
    <text evidence="2 15">Belongs to the FPG family.</text>
</comment>
<comment type="cofactor">
    <cofactor evidence="15">
        <name>Zn(2+)</name>
        <dbReference type="ChEBI" id="CHEBI:29105"/>
    </cofactor>
    <text evidence="15">Binds 1 zinc ion per subunit.</text>
</comment>
<organism evidence="19 20">
    <name type="scientific">Actinobaculum suis</name>
    <dbReference type="NCBI Taxonomy" id="1657"/>
    <lineage>
        <taxon>Bacteria</taxon>
        <taxon>Bacillati</taxon>
        <taxon>Actinomycetota</taxon>
        <taxon>Actinomycetes</taxon>
        <taxon>Actinomycetales</taxon>
        <taxon>Actinomycetaceae</taxon>
        <taxon>Actinobaculum</taxon>
    </lineage>
</organism>
<comment type="catalytic activity">
    <reaction evidence="14 15">
        <text>2'-deoxyribonucleotide-(2'-deoxyribose 5'-phosphate)-2'-deoxyribonucleotide-DNA = a 3'-end 2'-deoxyribonucleotide-(2,3-dehydro-2,3-deoxyribose 5'-phosphate)-DNA + a 5'-end 5'-phospho-2'-deoxyribonucleoside-DNA + H(+)</text>
        <dbReference type="Rhea" id="RHEA:66592"/>
        <dbReference type="Rhea" id="RHEA-COMP:13180"/>
        <dbReference type="Rhea" id="RHEA-COMP:16897"/>
        <dbReference type="Rhea" id="RHEA-COMP:17067"/>
        <dbReference type="ChEBI" id="CHEBI:15378"/>
        <dbReference type="ChEBI" id="CHEBI:136412"/>
        <dbReference type="ChEBI" id="CHEBI:157695"/>
        <dbReference type="ChEBI" id="CHEBI:167181"/>
        <dbReference type="EC" id="4.2.99.18"/>
    </reaction>
</comment>
<evidence type="ECO:0000313" key="19">
    <source>
        <dbReference type="EMBL" id="SDE57374.1"/>
    </source>
</evidence>
<dbReference type="AlphaFoldDB" id="A0A1G7E111"/>
<dbReference type="GO" id="GO:0140078">
    <property type="term" value="F:class I DNA-(apurinic or apyrimidinic site) endonuclease activity"/>
    <property type="evidence" value="ECO:0007669"/>
    <property type="project" value="UniProtKB-EC"/>
</dbReference>
<dbReference type="GO" id="GO:0008270">
    <property type="term" value="F:zinc ion binding"/>
    <property type="evidence" value="ECO:0007669"/>
    <property type="project" value="UniProtKB-UniRule"/>
</dbReference>
<keyword evidence="11 15" id="KW-0456">Lyase</keyword>
<evidence type="ECO:0000256" key="2">
    <source>
        <dbReference type="ARBA" id="ARBA00009409"/>
    </source>
</evidence>
<evidence type="ECO:0000256" key="4">
    <source>
        <dbReference type="ARBA" id="ARBA00022723"/>
    </source>
</evidence>
<dbReference type="InterPro" id="IPR035937">
    <property type="entry name" value="FPG_N"/>
</dbReference>
<dbReference type="GO" id="GO:0034039">
    <property type="term" value="F:8-oxo-7,8-dihydroguanine DNA N-glycosylase activity"/>
    <property type="evidence" value="ECO:0007669"/>
    <property type="project" value="TreeGrafter"/>
</dbReference>
<keyword evidence="8 15" id="KW-0862">Zinc</keyword>
<keyword evidence="12 15" id="KW-0511">Multifunctional enzyme</keyword>
<evidence type="ECO:0000256" key="10">
    <source>
        <dbReference type="ARBA" id="ARBA00023204"/>
    </source>
</evidence>
<dbReference type="EC" id="3.2.2.23" evidence="15"/>
<keyword evidence="20" id="KW-1185">Reference proteome</keyword>
<evidence type="ECO:0000256" key="14">
    <source>
        <dbReference type="ARBA" id="ARBA00044632"/>
    </source>
</evidence>
<dbReference type="EMBL" id="FNAU01000014">
    <property type="protein sequence ID" value="SDE57374.1"/>
    <property type="molecule type" value="Genomic_DNA"/>
</dbReference>
<dbReference type="InterPro" id="IPR015887">
    <property type="entry name" value="DNA_glyclase_Znf_dom_DNA_BS"/>
</dbReference>
<dbReference type="SUPFAM" id="SSF57716">
    <property type="entry name" value="Glucocorticoid receptor-like (DNA-binding domain)"/>
    <property type="match status" value="1"/>
</dbReference>
<dbReference type="InterPro" id="IPR010663">
    <property type="entry name" value="Znf_FPG/IleRS"/>
</dbReference>
<dbReference type="GO" id="GO:0003684">
    <property type="term" value="F:damaged DNA binding"/>
    <property type="evidence" value="ECO:0007669"/>
    <property type="project" value="InterPro"/>
</dbReference>
<evidence type="ECO:0000256" key="7">
    <source>
        <dbReference type="ARBA" id="ARBA00022801"/>
    </source>
</evidence>
<accession>A0A1G7E111</accession>
<dbReference type="EMBL" id="JAWNFU010000002">
    <property type="protein sequence ID" value="MDY5153272.1"/>
    <property type="molecule type" value="Genomic_DNA"/>
</dbReference>
<feature type="active site" description="Proton donor; for beta-elimination activity" evidence="15">
    <location>
        <position position="57"/>
    </location>
</feature>
<dbReference type="PANTHER" id="PTHR22993:SF9">
    <property type="entry name" value="FORMAMIDOPYRIMIDINE-DNA GLYCOSYLASE"/>
    <property type="match status" value="1"/>
</dbReference>
<evidence type="ECO:0000256" key="9">
    <source>
        <dbReference type="ARBA" id="ARBA00023125"/>
    </source>
</evidence>
<comment type="subunit">
    <text evidence="3 15">Monomer.</text>
</comment>
<keyword evidence="7 15" id="KW-0378">Hydrolase</keyword>
<dbReference type="Pfam" id="PF06827">
    <property type="entry name" value="zf-FPG_IleRS"/>
    <property type="match status" value="1"/>
</dbReference>